<evidence type="ECO:0000256" key="4">
    <source>
        <dbReference type="ARBA" id="ARBA00022475"/>
    </source>
</evidence>
<dbReference type="CDD" id="cd13529">
    <property type="entry name" value="PBP2_transferrin"/>
    <property type="match status" value="2"/>
</dbReference>
<keyword evidence="14" id="KW-0862">Zinc</keyword>
<dbReference type="Pfam" id="PF03901">
    <property type="entry name" value="Glyco_transf_22"/>
    <property type="match status" value="1"/>
</dbReference>
<keyword evidence="4" id="KW-1003">Cell membrane</keyword>
<keyword evidence="20" id="KW-0325">Glycoprotein</keyword>
<dbReference type="PROSITE" id="PS00205">
    <property type="entry name" value="TRANSFERRIN_LIKE_1"/>
    <property type="match status" value="2"/>
</dbReference>
<feature type="transmembrane region" description="Helical" evidence="25">
    <location>
        <begin position="969"/>
        <end position="995"/>
    </location>
</feature>
<sequence>MEVRWCTISDPEQQKCSDMSKAFQQAGIQPSVLCVQGTSADHCVQLITAQEADAITLDGGAIYQAGKEHGLKPVVGEVYDQEIGTSYYAVAVVKRGSQVTINTLKGMKSCHTGINRTVGWNVPVGYLVESGRLSVMGCDVLRAVSDYFGGSCVPGAGETSYSESLCRLCRGDSTGEGVCDKSPLERYYDYSGAFRCLAEGAGDVAFVKHSTVLENTDGKTLPSWGQALLSQDFELLCQDGTRADVTEWRQCHLARVPAHAVVVRADTDGGLIFRLLNEGQRLFSHEGSSFHMFSSEAYGQKNLLFKDATSELVPIATQTYEAWLGREYLHAMKGLLCDPNRLPHYLRWCVLSTPEIQKCGDMAVAFSRQRLKPEIQCVSAESPQQCMERIQAGQIDAVTLKGEDIYTAGKTYGLVPAAGEHYTPEDRSNSYFVVAVVKRNSSYAFTLDELRGKRSCHPGFGSPAGWDIPVGTLVQRGFIRPRDCDVLTAVSEFFSASCVPVNNPQNYPSSLCALCVGDEQGRNKCVGNSQERCLVENAGDVAFVKHTTVFDNTNGHSSEPWAAELMSEDYELLCPNGARAEVTQFAACNLAQIPSHAVMVRPDTNIFTVYGLLDKAQDLFGDDHNKNGFKMFDSSSYHGQDLLFKDATIRVVPVGEKTTYRSWLGPDYVVALEGMLSQQCSGTGCGQMWEEEREIYEAKLFLREVDKNPSSLRPLRLERQENGPEKTPSRQYKYEALFNCRSDKAGVGGSLPEDHPWAQGAVGPRAPSNLQCGPDCKVEPRDQSSSNTDTADESTVMGHVVKGEKQSCGTRIASAAAEVILHSGPVSLQQFDMEIEARVLWGSLGLLRLVWCLLPQTGYVHPDEFFQSPEVMAGDVLGVEAARPWEFHPSSPCRTAVFPLLTSGSAFWLLRLWEEWGPWPGAVSGYLLLVGPRLLLTALSFALDLAVYHLAPGWGAERWNALLLLSGSYVTLVFYTRTFSNAIEGLLFAWLLVLVSPRAARSRTPRKPAPGPRWHGWLLGGLVVAGFFNRPTFLAFALVPLFLWGTCGATDPSFKSLTQQALTLLPGASLTAVAFVAVDSWYFSGPSRPSTLVLTPANFLRYNLDPVNLARHGTHARLTHLAVNGFLLFGMLHAHSLQAAWQQLRAGLQAFAQMGFPRTLEAWSPRPSPRSLLLLFYFVPLALLSAFSHQEARFLIPLLVPLVLLCSLQTQPAPCRGTLALFNVLGALFFGCLHQGGLVPGLGHLERVVHAPEPLRVPTHFTLVFTHTYMPPRHLLHLPGLGLPVDVVDMGGAEDWVLCQALNNFTRHAACQAAGGPWLCRLFVVTPGTTRPAVRKCRFPLKSETLIFPHLTLEDPPALSSLLSSAWRDHLSLHILELGEKPDNMTQKPLPKTQP</sequence>
<dbReference type="GO" id="GO:0046872">
    <property type="term" value="F:metal ion binding"/>
    <property type="evidence" value="ECO:0007669"/>
    <property type="project" value="UniProtKB-KW"/>
</dbReference>
<feature type="domain" description="Transferrin-like" evidence="26">
    <location>
        <begin position="346"/>
        <end position="677"/>
    </location>
</feature>
<protein>
    <recommendedName>
        <fullName evidence="23">Melanotransferrin</fullName>
    </recommendedName>
</protein>
<dbReference type="GO" id="GO:0055037">
    <property type="term" value="C:recycling endosome"/>
    <property type="evidence" value="ECO:0007669"/>
    <property type="project" value="TreeGrafter"/>
</dbReference>
<proteinExistence type="predicted"/>
<dbReference type="InterPro" id="IPR005599">
    <property type="entry name" value="GPI_mannosylTrfase"/>
</dbReference>
<keyword evidence="5" id="KW-0410">Iron transport</keyword>
<keyword evidence="10" id="KW-0479">Metal-binding</keyword>
<evidence type="ECO:0000256" key="25">
    <source>
        <dbReference type="SAM" id="Phobius"/>
    </source>
</evidence>
<evidence type="ECO:0000256" key="6">
    <source>
        <dbReference type="ARBA" id="ARBA00022622"/>
    </source>
</evidence>
<evidence type="ECO:0000256" key="2">
    <source>
        <dbReference type="ARBA" id="ARBA00004609"/>
    </source>
</evidence>
<keyword evidence="19" id="KW-1015">Disulfide bond</keyword>
<dbReference type="GO" id="GO:0016757">
    <property type="term" value="F:glycosyltransferase activity"/>
    <property type="evidence" value="ECO:0007669"/>
    <property type="project" value="UniProtKB-KW"/>
</dbReference>
<evidence type="ECO:0000256" key="3">
    <source>
        <dbReference type="ARBA" id="ARBA00022448"/>
    </source>
</evidence>
<feature type="region of interest" description="Disordered" evidence="24">
    <location>
        <begin position="769"/>
        <end position="794"/>
    </location>
</feature>
<dbReference type="GO" id="GO:0005615">
    <property type="term" value="C:extracellular space"/>
    <property type="evidence" value="ECO:0007669"/>
    <property type="project" value="TreeGrafter"/>
</dbReference>
<gene>
    <name evidence="27" type="ORF">E5288_WYG011090</name>
</gene>
<keyword evidence="6" id="KW-0336">GPI-anchor</keyword>
<dbReference type="Pfam" id="PF00405">
    <property type="entry name" value="Transferrin"/>
    <property type="match status" value="2"/>
</dbReference>
<keyword evidence="21" id="KW-0449">Lipoprotein</keyword>
<evidence type="ECO:0000313" key="27">
    <source>
        <dbReference type="EMBL" id="MXQ90384.1"/>
    </source>
</evidence>
<dbReference type="GO" id="GO:0098552">
    <property type="term" value="C:side of membrane"/>
    <property type="evidence" value="ECO:0007669"/>
    <property type="project" value="UniProtKB-KW"/>
</dbReference>
<evidence type="ECO:0000256" key="21">
    <source>
        <dbReference type="ARBA" id="ARBA00023288"/>
    </source>
</evidence>
<dbReference type="PRINTS" id="PR00422">
    <property type="entry name" value="TRANSFERRIN"/>
</dbReference>
<dbReference type="GO" id="GO:0005789">
    <property type="term" value="C:endoplasmic reticulum membrane"/>
    <property type="evidence" value="ECO:0007669"/>
    <property type="project" value="UniProtKB-SubCell"/>
</dbReference>
<evidence type="ECO:0000256" key="5">
    <source>
        <dbReference type="ARBA" id="ARBA00022496"/>
    </source>
</evidence>
<reference evidence="27" key="1">
    <citation type="submission" date="2019-10" db="EMBL/GenBank/DDBJ databases">
        <title>The sequence and de novo assembly of the wild yak genome.</title>
        <authorList>
            <person name="Liu Y."/>
        </authorList>
    </citation>
    <scope>NUCLEOTIDE SEQUENCE [LARGE SCALE GENOMIC DNA]</scope>
    <source>
        <strain evidence="27">WY2019</strain>
    </source>
</reference>
<dbReference type="FunFam" id="3.40.190.10:FF:000108">
    <property type="entry name" value="melanotransferrin"/>
    <property type="match status" value="2"/>
</dbReference>
<dbReference type="PROSITE" id="PS00206">
    <property type="entry name" value="TRANSFERRIN_LIKE_2"/>
    <property type="match status" value="1"/>
</dbReference>
<dbReference type="SUPFAM" id="SSF53850">
    <property type="entry name" value="Periplasmic binding protein-like II"/>
    <property type="match status" value="2"/>
</dbReference>
<evidence type="ECO:0000256" key="20">
    <source>
        <dbReference type="ARBA" id="ARBA00023180"/>
    </source>
</evidence>
<evidence type="ECO:0000256" key="12">
    <source>
        <dbReference type="ARBA" id="ARBA00022737"/>
    </source>
</evidence>
<keyword evidence="12" id="KW-0677">Repeat</keyword>
<keyword evidence="8" id="KW-0808">Transferase</keyword>
<keyword evidence="7" id="KW-0328">Glycosyltransferase</keyword>
<evidence type="ECO:0000256" key="23">
    <source>
        <dbReference type="ARBA" id="ARBA00072985"/>
    </source>
</evidence>
<evidence type="ECO:0000256" key="19">
    <source>
        <dbReference type="ARBA" id="ARBA00023157"/>
    </source>
</evidence>
<dbReference type="InterPro" id="IPR001156">
    <property type="entry name" value="Transferrin-like_dom"/>
</dbReference>
<feature type="domain" description="Transferrin-like" evidence="26">
    <location>
        <begin position="3"/>
        <end position="337"/>
    </location>
</feature>
<evidence type="ECO:0000256" key="16">
    <source>
        <dbReference type="ARBA" id="ARBA00023004"/>
    </source>
</evidence>
<keyword evidence="18 25" id="KW-0472">Membrane</keyword>
<evidence type="ECO:0000256" key="11">
    <source>
        <dbReference type="ARBA" id="ARBA00022729"/>
    </source>
</evidence>
<dbReference type="GO" id="GO:0006826">
    <property type="term" value="P:iron ion transport"/>
    <property type="evidence" value="ECO:0007669"/>
    <property type="project" value="UniProtKB-KW"/>
</dbReference>
<keyword evidence="28" id="KW-1185">Reference proteome</keyword>
<evidence type="ECO:0000256" key="22">
    <source>
        <dbReference type="ARBA" id="ARBA00054140"/>
    </source>
</evidence>
<keyword evidence="13" id="KW-0256">Endoplasmic reticulum</keyword>
<evidence type="ECO:0000256" key="14">
    <source>
        <dbReference type="ARBA" id="ARBA00022833"/>
    </source>
</evidence>
<accession>A0A6B0RQS2</accession>
<evidence type="ECO:0000256" key="15">
    <source>
        <dbReference type="ARBA" id="ARBA00022989"/>
    </source>
</evidence>
<evidence type="ECO:0000256" key="7">
    <source>
        <dbReference type="ARBA" id="ARBA00022676"/>
    </source>
</evidence>
<evidence type="ECO:0000259" key="26">
    <source>
        <dbReference type="PROSITE" id="PS51408"/>
    </source>
</evidence>
<evidence type="ECO:0000256" key="8">
    <source>
        <dbReference type="ARBA" id="ARBA00022679"/>
    </source>
</evidence>
<keyword evidence="17" id="KW-0406">Ion transport</keyword>
<dbReference type="PROSITE" id="PS51408">
    <property type="entry name" value="TRANSFERRIN_LIKE_4"/>
    <property type="match status" value="2"/>
</dbReference>
<dbReference type="SMART" id="SM00094">
    <property type="entry name" value="TR_FER"/>
    <property type="match status" value="2"/>
</dbReference>
<keyword evidence="3" id="KW-0813">Transport</keyword>
<comment type="caution">
    <text evidence="27">The sequence shown here is derived from an EMBL/GenBank/DDBJ whole genome shotgun (WGS) entry which is preliminary data.</text>
</comment>
<dbReference type="Gene3D" id="3.40.190.10">
    <property type="entry name" value="Periplasmic binding protein-like II"/>
    <property type="match status" value="4"/>
</dbReference>
<evidence type="ECO:0000256" key="1">
    <source>
        <dbReference type="ARBA" id="ARBA00004477"/>
    </source>
</evidence>
<evidence type="ECO:0000313" key="28">
    <source>
        <dbReference type="Proteomes" id="UP000322234"/>
    </source>
</evidence>
<dbReference type="PANTHER" id="PTHR11485">
    <property type="entry name" value="TRANSFERRIN"/>
    <property type="match status" value="1"/>
</dbReference>
<dbReference type="EMBL" id="VBQZ03000063">
    <property type="protein sequence ID" value="MXQ90384.1"/>
    <property type="molecule type" value="Genomic_DNA"/>
</dbReference>
<comment type="function">
    <text evidence="22">Involved in iron cellular uptake. Seems to be internalized and then recycled back to the cell membrane. Binds a single atom of iron per subunit. Could also bind zinc.</text>
</comment>
<evidence type="ECO:0000256" key="24">
    <source>
        <dbReference type="SAM" id="MobiDB-lite"/>
    </source>
</evidence>
<evidence type="ECO:0000256" key="10">
    <source>
        <dbReference type="ARBA" id="ARBA00022723"/>
    </source>
</evidence>
<evidence type="ECO:0000256" key="18">
    <source>
        <dbReference type="ARBA" id="ARBA00023136"/>
    </source>
</evidence>
<keyword evidence="15 25" id="KW-1133">Transmembrane helix</keyword>
<keyword evidence="9 25" id="KW-0812">Transmembrane</keyword>
<dbReference type="InterPro" id="IPR018195">
    <property type="entry name" value="Transferrin_Fe_BS"/>
</dbReference>
<name>A0A6B0RQS2_9CETA</name>
<evidence type="ECO:0000256" key="13">
    <source>
        <dbReference type="ARBA" id="ARBA00022824"/>
    </source>
</evidence>
<dbReference type="Proteomes" id="UP000322234">
    <property type="component" value="Unassembled WGS sequence"/>
</dbReference>
<evidence type="ECO:0000256" key="17">
    <source>
        <dbReference type="ARBA" id="ARBA00023065"/>
    </source>
</evidence>
<keyword evidence="11" id="KW-0732">Signal</keyword>
<dbReference type="PANTHER" id="PTHR11485:SF21">
    <property type="entry name" value="MELANOTRANSFERRIN"/>
    <property type="match status" value="1"/>
</dbReference>
<dbReference type="GO" id="GO:0005769">
    <property type="term" value="C:early endosome"/>
    <property type="evidence" value="ECO:0007669"/>
    <property type="project" value="TreeGrafter"/>
</dbReference>
<dbReference type="GO" id="GO:0005886">
    <property type="term" value="C:plasma membrane"/>
    <property type="evidence" value="ECO:0007669"/>
    <property type="project" value="UniProtKB-SubCell"/>
</dbReference>
<organism evidence="27 28">
    <name type="scientific">Bos mutus</name>
    <name type="common">wild yak</name>
    <dbReference type="NCBI Taxonomy" id="72004"/>
    <lineage>
        <taxon>Eukaryota</taxon>
        <taxon>Metazoa</taxon>
        <taxon>Chordata</taxon>
        <taxon>Craniata</taxon>
        <taxon>Vertebrata</taxon>
        <taxon>Euteleostomi</taxon>
        <taxon>Mammalia</taxon>
        <taxon>Eutheria</taxon>
        <taxon>Laurasiatheria</taxon>
        <taxon>Artiodactyla</taxon>
        <taxon>Ruminantia</taxon>
        <taxon>Pecora</taxon>
        <taxon>Bovidae</taxon>
        <taxon>Bovinae</taxon>
        <taxon>Bos</taxon>
    </lineage>
</organism>
<comment type="subcellular location">
    <subcellularLocation>
        <location evidence="2">Cell membrane</location>
        <topology evidence="2">Lipid-anchor</topology>
        <topology evidence="2">GPI-anchor</topology>
    </subcellularLocation>
    <subcellularLocation>
        <location evidence="1">Endoplasmic reticulum membrane</location>
        <topology evidence="1">Multi-pass membrane protein</topology>
    </subcellularLocation>
</comment>
<evidence type="ECO:0000256" key="9">
    <source>
        <dbReference type="ARBA" id="ARBA00022692"/>
    </source>
</evidence>
<dbReference type="PROSITE" id="PS00207">
    <property type="entry name" value="TRANSFERRIN_LIKE_3"/>
    <property type="match status" value="2"/>
</dbReference>
<feature type="transmembrane region" description="Helical" evidence="25">
    <location>
        <begin position="1016"/>
        <end position="1044"/>
    </location>
</feature>
<keyword evidence="16" id="KW-0408">Iron</keyword>